<organism evidence="9 10">
    <name type="scientific">Thermomonospora echinospora</name>
    <dbReference type="NCBI Taxonomy" id="1992"/>
    <lineage>
        <taxon>Bacteria</taxon>
        <taxon>Bacillati</taxon>
        <taxon>Actinomycetota</taxon>
        <taxon>Actinomycetes</taxon>
        <taxon>Streptosporangiales</taxon>
        <taxon>Thermomonosporaceae</taxon>
        <taxon>Thermomonospora</taxon>
    </lineage>
</organism>
<reference evidence="10" key="1">
    <citation type="submission" date="2016-10" db="EMBL/GenBank/DDBJ databases">
        <authorList>
            <person name="Varghese N."/>
            <person name="Submissions S."/>
        </authorList>
    </citation>
    <scope>NUCLEOTIDE SEQUENCE [LARGE SCALE GENOMIC DNA]</scope>
    <source>
        <strain evidence="10">DSM 43163</strain>
    </source>
</reference>
<evidence type="ECO:0000256" key="3">
    <source>
        <dbReference type="ARBA" id="ARBA00022801"/>
    </source>
</evidence>
<proteinExistence type="inferred from homology"/>
<feature type="region of interest" description="Disordered" evidence="6">
    <location>
        <begin position="228"/>
        <end position="247"/>
    </location>
</feature>
<sequence length="436" mass="46883">MGRSVCALRRGPASGDAVVESRDGRRVVRSAGAMLVVAALGVSSGAFGLAGRATGEPVPSAGEVARGKQQVRDRAVEVGRLKAQLATADGELEELAIRAETAVERYNGELVMLDRARQEQQAAEDRLAEAERRYETIRTELAGFAATAYRTEGGTGSWAGMITGRGGPQNAMDRAGLVEMMERHRTGALQKTRAARDVADVFRGRATAAFRGQQDALQRAEAAKRAAEEAVDRQHASMTRLNEDKERAERLLSAAEAQARRLEGKRREALETRLRGSSVTKLSRRRSLGAGRGTSALLQGSSRAAVVVQSALRWLGTPYSWGGGNANGPSYGIGRGRGTKGFDCSGLALHAWAKVGVRLDHWTGTQWTSGPHIPLNMLRPGDLVFFARDTRNPDTIHHVGIYVGRGQMVEAPYTGARVRISSIWRRGLIGATRPAA</sequence>
<dbReference type="GO" id="GO:0008234">
    <property type="term" value="F:cysteine-type peptidase activity"/>
    <property type="evidence" value="ECO:0007669"/>
    <property type="project" value="UniProtKB-KW"/>
</dbReference>
<feature type="domain" description="NlpC/P60" evidence="8">
    <location>
        <begin position="301"/>
        <end position="436"/>
    </location>
</feature>
<dbReference type="SUPFAM" id="SSF54001">
    <property type="entry name" value="Cysteine proteinases"/>
    <property type="match status" value="1"/>
</dbReference>
<comment type="similarity">
    <text evidence="1">Belongs to the peptidase C40 family.</text>
</comment>
<evidence type="ECO:0000256" key="7">
    <source>
        <dbReference type="SAM" id="Phobius"/>
    </source>
</evidence>
<dbReference type="EMBL" id="FNVO01000004">
    <property type="protein sequence ID" value="SEG27638.1"/>
    <property type="molecule type" value="Genomic_DNA"/>
</dbReference>
<evidence type="ECO:0000256" key="5">
    <source>
        <dbReference type="SAM" id="Coils"/>
    </source>
</evidence>
<keyword evidence="7" id="KW-0472">Membrane</keyword>
<keyword evidence="5" id="KW-0175">Coiled coil</keyword>
<dbReference type="PROSITE" id="PS51935">
    <property type="entry name" value="NLPC_P60"/>
    <property type="match status" value="1"/>
</dbReference>
<keyword evidence="4" id="KW-0788">Thiol protease</keyword>
<dbReference type="PANTHER" id="PTHR47359">
    <property type="entry name" value="PEPTIDOGLYCAN DL-ENDOPEPTIDASE CWLO"/>
    <property type="match status" value="1"/>
</dbReference>
<accession>A0A1H5YUG4</accession>
<evidence type="ECO:0000313" key="9">
    <source>
        <dbReference type="EMBL" id="SEG27638.1"/>
    </source>
</evidence>
<evidence type="ECO:0000256" key="1">
    <source>
        <dbReference type="ARBA" id="ARBA00007074"/>
    </source>
</evidence>
<dbReference type="Proteomes" id="UP000236723">
    <property type="component" value="Unassembled WGS sequence"/>
</dbReference>
<dbReference type="AlphaFoldDB" id="A0A1H5YUG4"/>
<dbReference type="Pfam" id="PF00877">
    <property type="entry name" value="NLPC_P60"/>
    <property type="match status" value="1"/>
</dbReference>
<feature type="coiled-coil region" evidence="5">
    <location>
        <begin position="78"/>
        <end position="147"/>
    </location>
</feature>
<evidence type="ECO:0000256" key="6">
    <source>
        <dbReference type="SAM" id="MobiDB-lite"/>
    </source>
</evidence>
<name>A0A1H5YUG4_9ACTN</name>
<dbReference type="PANTHER" id="PTHR47359:SF3">
    <property type="entry name" value="NLP_P60 DOMAIN-CONTAINING PROTEIN-RELATED"/>
    <property type="match status" value="1"/>
</dbReference>
<evidence type="ECO:0000256" key="2">
    <source>
        <dbReference type="ARBA" id="ARBA00022670"/>
    </source>
</evidence>
<evidence type="ECO:0000259" key="8">
    <source>
        <dbReference type="PROSITE" id="PS51935"/>
    </source>
</evidence>
<dbReference type="InterPro" id="IPR038765">
    <property type="entry name" value="Papain-like_cys_pep_sf"/>
</dbReference>
<feature type="transmembrane region" description="Helical" evidence="7">
    <location>
        <begin position="31"/>
        <end position="50"/>
    </location>
</feature>
<keyword evidence="10" id="KW-1185">Reference proteome</keyword>
<keyword evidence="2" id="KW-0645">Protease</keyword>
<protein>
    <submittedName>
        <fullName evidence="9">NlpC/P60 family protein</fullName>
    </submittedName>
</protein>
<evidence type="ECO:0000313" key="10">
    <source>
        <dbReference type="Proteomes" id="UP000236723"/>
    </source>
</evidence>
<keyword evidence="7" id="KW-1133">Transmembrane helix</keyword>
<dbReference type="Gene3D" id="3.90.1720.10">
    <property type="entry name" value="endopeptidase domain like (from Nostoc punctiforme)"/>
    <property type="match status" value="1"/>
</dbReference>
<dbReference type="InterPro" id="IPR000064">
    <property type="entry name" value="NLP_P60_dom"/>
</dbReference>
<evidence type="ECO:0000256" key="4">
    <source>
        <dbReference type="ARBA" id="ARBA00022807"/>
    </source>
</evidence>
<keyword evidence="7" id="KW-0812">Transmembrane</keyword>
<dbReference type="InterPro" id="IPR051794">
    <property type="entry name" value="PG_Endopeptidase_C40"/>
</dbReference>
<gene>
    <name evidence="9" type="ORF">SAMN04489712_104188</name>
</gene>
<keyword evidence="3" id="KW-0378">Hydrolase</keyword>
<dbReference type="GO" id="GO:0006508">
    <property type="term" value="P:proteolysis"/>
    <property type="evidence" value="ECO:0007669"/>
    <property type="project" value="UniProtKB-KW"/>
</dbReference>